<accession>A0ABV5UT18</accession>
<sequence>MSNPNEAPQPQQPGAQPPQPGNVPPAGYQPPQGIPEPPSYQAPPSYQQPAPGYQAPGLGYPQPGQPAYGMPQAGASTAPPAGLGYPAPARNTFGLHFNNVAQRFQDTTGVPQQLTVSYWLWVAAAALGVVASFINIFTVRGLFGEMMVGPGIVGLIFSLIFAALYIFIAIRLKEGSRWARLVLTILGALAVFSLLFQVITLNLNFIGSAVAVAAAVLMWLPESKRHFA</sequence>
<evidence type="ECO:0000313" key="4">
    <source>
        <dbReference type="Proteomes" id="UP001589536"/>
    </source>
</evidence>
<feature type="compositionally biased region" description="Low complexity" evidence="1">
    <location>
        <begin position="1"/>
        <end position="14"/>
    </location>
</feature>
<evidence type="ECO:0000256" key="1">
    <source>
        <dbReference type="SAM" id="MobiDB-lite"/>
    </source>
</evidence>
<keyword evidence="2" id="KW-0472">Membrane</keyword>
<feature type="region of interest" description="Disordered" evidence="1">
    <location>
        <begin position="1"/>
        <end position="81"/>
    </location>
</feature>
<dbReference type="EMBL" id="JBHMBH010000029">
    <property type="protein sequence ID" value="MFB9715347.1"/>
    <property type="molecule type" value="Genomic_DNA"/>
</dbReference>
<reference evidence="3 4" key="1">
    <citation type="submission" date="2024-09" db="EMBL/GenBank/DDBJ databases">
        <authorList>
            <person name="Sun Q."/>
            <person name="Mori K."/>
        </authorList>
    </citation>
    <scope>NUCLEOTIDE SEQUENCE [LARGE SCALE GENOMIC DNA]</scope>
    <source>
        <strain evidence="3 4">JCM 13519</strain>
    </source>
</reference>
<feature type="transmembrane region" description="Helical" evidence="2">
    <location>
        <begin position="151"/>
        <end position="169"/>
    </location>
</feature>
<name>A0ABV5UT18_9MICC</name>
<feature type="transmembrane region" description="Helical" evidence="2">
    <location>
        <begin position="118"/>
        <end position="139"/>
    </location>
</feature>
<comment type="caution">
    <text evidence="3">The sequence shown here is derived from an EMBL/GenBank/DDBJ whole genome shotgun (WGS) entry which is preliminary data.</text>
</comment>
<evidence type="ECO:0000256" key="2">
    <source>
        <dbReference type="SAM" id="Phobius"/>
    </source>
</evidence>
<feature type="compositionally biased region" description="Pro residues" evidence="1">
    <location>
        <begin position="32"/>
        <end position="41"/>
    </location>
</feature>
<evidence type="ECO:0000313" key="3">
    <source>
        <dbReference type="EMBL" id="MFB9715347.1"/>
    </source>
</evidence>
<feature type="transmembrane region" description="Helical" evidence="2">
    <location>
        <begin position="205"/>
        <end position="221"/>
    </location>
</feature>
<gene>
    <name evidence="3" type="ORF">ACFFPI_14615</name>
</gene>
<proteinExistence type="predicted"/>
<dbReference type="RefSeq" id="WP_345034928.1">
    <property type="nucleotide sequence ID" value="NZ_BAABED010000001.1"/>
</dbReference>
<organism evidence="3 4">
    <name type="scientific">Arthrobacter methylotrophus</name>
    <dbReference type="NCBI Taxonomy" id="121291"/>
    <lineage>
        <taxon>Bacteria</taxon>
        <taxon>Bacillati</taxon>
        <taxon>Actinomycetota</taxon>
        <taxon>Actinomycetes</taxon>
        <taxon>Micrococcales</taxon>
        <taxon>Micrococcaceae</taxon>
        <taxon>Arthrobacter</taxon>
    </lineage>
</organism>
<keyword evidence="2" id="KW-0812">Transmembrane</keyword>
<keyword evidence="4" id="KW-1185">Reference proteome</keyword>
<keyword evidence="2" id="KW-1133">Transmembrane helix</keyword>
<feature type="transmembrane region" description="Helical" evidence="2">
    <location>
        <begin position="181"/>
        <end position="199"/>
    </location>
</feature>
<dbReference type="Proteomes" id="UP001589536">
    <property type="component" value="Unassembled WGS sequence"/>
</dbReference>
<protein>
    <submittedName>
        <fullName evidence="3">Uncharacterized protein</fullName>
    </submittedName>
</protein>
<feature type="compositionally biased region" description="Low complexity" evidence="1">
    <location>
        <begin position="42"/>
        <end position="81"/>
    </location>
</feature>